<name>A0A9P6AUP8_9AGAM</name>
<evidence type="ECO:0000256" key="2">
    <source>
        <dbReference type="ARBA" id="ARBA00006978"/>
    </source>
</evidence>
<dbReference type="InterPro" id="IPR036259">
    <property type="entry name" value="MFS_trans_sf"/>
</dbReference>
<proteinExistence type="inferred from homology"/>
<comment type="function">
    <text evidence="8">Vacuolar effluxer which mediate the efflux of amino acids resulting from autophagic degradation. The release of autophagic amino acids allows the maintenance of protein synthesis and viability during nitrogen starvation.</text>
</comment>
<comment type="caution">
    <text evidence="10">The sequence shown here is derived from an EMBL/GenBank/DDBJ whole genome shotgun (WGS) entry which is preliminary data.</text>
</comment>
<evidence type="ECO:0000256" key="9">
    <source>
        <dbReference type="SAM" id="MobiDB-lite"/>
    </source>
</evidence>
<evidence type="ECO:0000256" key="6">
    <source>
        <dbReference type="ARBA" id="ARBA00023006"/>
    </source>
</evidence>
<dbReference type="Gene3D" id="1.20.1250.20">
    <property type="entry name" value="MFS general substrate transporter like domains"/>
    <property type="match status" value="1"/>
</dbReference>
<feature type="transmembrane region" description="Helical" evidence="8">
    <location>
        <begin position="128"/>
        <end position="149"/>
    </location>
</feature>
<feature type="transmembrane region" description="Helical" evidence="8">
    <location>
        <begin position="12"/>
        <end position="33"/>
    </location>
</feature>
<protein>
    <recommendedName>
        <fullName evidence="8">Autophagy-related protein</fullName>
    </recommendedName>
</protein>
<evidence type="ECO:0000313" key="11">
    <source>
        <dbReference type="Proteomes" id="UP000886523"/>
    </source>
</evidence>
<organism evidence="10 11">
    <name type="scientific">Hydnum rufescens UP504</name>
    <dbReference type="NCBI Taxonomy" id="1448309"/>
    <lineage>
        <taxon>Eukaryota</taxon>
        <taxon>Fungi</taxon>
        <taxon>Dikarya</taxon>
        <taxon>Basidiomycota</taxon>
        <taxon>Agaricomycotina</taxon>
        <taxon>Agaricomycetes</taxon>
        <taxon>Cantharellales</taxon>
        <taxon>Hydnaceae</taxon>
        <taxon>Hydnum</taxon>
    </lineage>
</organism>
<sequence length="532" mass="58174">MATLSHRRQVWGWLSYAFASLSFFLPICLEQFARDNGFLLPDRTVPCPTIGSADDARCVVRLGWLWVDSASYSLYVYSASVALQALTVISLGGVADDPRRRKRLLLTFAVLGSLSSLFFLVLPSTSVLWPASAFLAIVANVSFGTSIVSHNSYLPQLARGEEDVRGALTKISISRGSPSSDILLGEEETCEDDEDEDDENAPLTTGDAEASAVDGHIHPDSAIMLLLLILIPVTLLKGSTFSMRLAIGMTGLWWAAFTVPAALWLPSDAGSPVSGVNQEYVLSGRDDSAETNERSDIWGEVLAAWRRLGYMLHPKEISKLRNTFWFLLAWFLLSDGCTTLTSTAVLFAKTAIHMPASSLIILGALAPSAGILGAIVWPMAQRRFNLSNLQSMIILVGMILLVPIYGCLGFLRVFRAVKFGGLTTPGEMYIFTTYFGLSYGAFQSYARAVFSELIPPGEEARWCGSSYFSSSSFFGPLIVGLIADATGNIRYAFFFLAVMLSTPIPILHWRVEMTRGRRDARAYVRETARGGE</sequence>
<feature type="transmembrane region" description="Helical" evidence="8">
    <location>
        <begin position="324"/>
        <end position="347"/>
    </location>
</feature>
<evidence type="ECO:0000256" key="1">
    <source>
        <dbReference type="ARBA" id="ARBA00004128"/>
    </source>
</evidence>
<dbReference type="GO" id="GO:0006914">
    <property type="term" value="P:autophagy"/>
    <property type="evidence" value="ECO:0007669"/>
    <property type="project" value="UniProtKB-KW"/>
</dbReference>
<keyword evidence="3 8" id="KW-0813">Transport</keyword>
<evidence type="ECO:0000256" key="4">
    <source>
        <dbReference type="ARBA" id="ARBA00022692"/>
    </source>
</evidence>
<keyword evidence="8" id="KW-0029">Amino-acid transport</keyword>
<dbReference type="GO" id="GO:0005774">
    <property type="term" value="C:vacuolar membrane"/>
    <property type="evidence" value="ECO:0007669"/>
    <property type="project" value="UniProtKB-SubCell"/>
</dbReference>
<dbReference type="Proteomes" id="UP000886523">
    <property type="component" value="Unassembled WGS sequence"/>
</dbReference>
<keyword evidence="8" id="KW-0926">Vacuole</keyword>
<keyword evidence="7 8" id="KW-0472">Membrane</keyword>
<gene>
    <name evidence="10" type="ORF">BS47DRAFT_1372898</name>
</gene>
<feature type="transmembrane region" description="Helical" evidence="8">
    <location>
        <begin position="359"/>
        <end position="380"/>
    </location>
</feature>
<keyword evidence="4 8" id="KW-0812">Transmembrane</keyword>
<dbReference type="Pfam" id="PF11700">
    <property type="entry name" value="ATG22"/>
    <property type="match status" value="1"/>
</dbReference>
<dbReference type="EMBL" id="MU128992">
    <property type="protein sequence ID" value="KAF9512039.1"/>
    <property type="molecule type" value="Genomic_DNA"/>
</dbReference>
<accession>A0A9P6AUP8</accession>
<keyword evidence="6 8" id="KW-0072">Autophagy</keyword>
<reference evidence="10" key="1">
    <citation type="journal article" date="2020" name="Nat. Commun.">
        <title>Large-scale genome sequencing of mycorrhizal fungi provides insights into the early evolution of symbiotic traits.</title>
        <authorList>
            <person name="Miyauchi S."/>
            <person name="Kiss E."/>
            <person name="Kuo A."/>
            <person name="Drula E."/>
            <person name="Kohler A."/>
            <person name="Sanchez-Garcia M."/>
            <person name="Morin E."/>
            <person name="Andreopoulos B."/>
            <person name="Barry K.W."/>
            <person name="Bonito G."/>
            <person name="Buee M."/>
            <person name="Carver A."/>
            <person name="Chen C."/>
            <person name="Cichocki N."/>
            <person name="Clum A."/>
            <person name="Culley D."/>
            <person name="Crous P.W."/>
            <person name="Fauchery L."/>
            <person name="Girlanda M."/>
            <person name="Hayes R.D."/>
            <person name="Keri Z."/>
            <person name="LaButti K."/>
            <person name="Lipzen A."/>
            <person name="Lombard V."/>
            <person name="Magnuson J."/>
            <person name="Maillard F."/>
            <person name="Murat C."/>
            <person name="Nolan M."/>
            <person name="Ohm R.A."/>
            <person name="Pangilinan J."/>
            <person name="Pereira M.F."/>
            <person name="Perotto S."/>
            <person name="Peter M."/>
            <person name="Pfister S."/>
            <person name="Riley R."/>
            <person name="Sitrit Y."/>
            <person name="Stielow J.B."/>
            <person name="Szollosi G."/>
            <person name="Zifcakova L."/>
            <person name="Stursova M."/>
            <person name="Spatafora J.W."/>
            <person name="Tedersoo L."/>
            <person name="Vaario L.M."/>
            <person name="Yamada A."/>
            <person name="Yan M."/>
            <person name="Wang P."/>
            <person name="Xu J."/>
            <person name="Bruns T."/>
            <person name="Baldrian P."/>
            <person name="Vilgalys R."/>
            <person name="Dunand C."/>
            <person name="Henrissat B."/>
            <person name="Grigoriev I.V."/>
            <person name="Hibbett D."/>
            <person name="Nagy L.G."/>
            <person name="Martin F.M."/>
        </authorList>
    </citation>
    <scope>NUCLEOTIDE SEQUENCE</scope>
    <source>
        <strain evidence="10">UP504</strain>
    </source>
</reference>
<keyword evidence="11" id="KW-1185">Reference proteome</keyword>
<dbReference type="PANTHER" id="PTHR23519:SF1">
    <property type="entry name" value="AUTOPHAGY-RELATED PROTEIN 22"/>
    <property type="match status" value="1"/>
</dbReference>
<evidence type="ECO:0000256" key="5">
    <source>
        <dbReference type="ARBA" id="ARBA00022989"/>
    </source>
</evidence>
<dbReference type="InterPro" id="IPR024671">
    <property type="entry name" value="Atg22-like"/>
</dbReference>
<evidence type="ECO:0000256" key="7">
    <source>
        <dbReference type="ARBA" id="ARBA00023136"/>
    </source>
</evidence>
<dbReference type="PANTHER" id="PTHR23519">
    <property type="entry name" value="AUTOPHAGY-RELATED PROTEIN 22"/>
    <property type="match status" value="1"/>
</dbReference>
<feature type="region of interest" description="Disordered" evidence="9">
    <location>
        <begin position="178"/>
        <end position="207"/>
    </location>
</feature>
<comment type="subcellular location">
    <subcellularLocation>
        <location evidence="1 8">Vacuole membrane</location>
        <topology evidence="1 8">Multi-pass membrane protein</topology>
    </subcellularLocation>
</comment>
<feature type="transmembrane region" description="Helical" evidence="8">
    <location>
        <begin position="489"/>
        <end position="509"/>
    </location>
</feature>
<dbReference type="AlphaFoldDB" id="A0A9P6AUP8"/>
<feature type="transmembrane region" description="Helical" evidence="8">
    <location>
        <begin position="74"/>
        <end position="92"/>
    </location>
</feature>
<evidence type="ECO:0000256" key="3">
    <source>
        <dbReference type="ARBA" id="ARBA00022448"/>
    </source>
</evidence>
<evidence type="ECO:0000313" key="10">
    <source>
        <dbReference type="EMBL" id="KAF9512039.1"/>
    </source>
</evidence>
<feature type="transmembrane region" description="Helical" evidence="8">
    <location>
        <begin position="245"/>
        <end position="265"/>
    </location>
</feature>
<dbReference type="GO" id="GO:0032974">
    <property type="term" value="P:amino acid transmembrane export from vacuole"/>
    <property type="evidence" value="ECO:0007669"/>
    <property type="project" value="TreeGrafter"/>
</dbReference>
<dbReference type="SUPFAM" id="SSF103473">
    <property type="entry name" value="MFS general substrate transporter"/>
    <property type="match status" value="1"/>
</dbReference>
<dbReference type="OrthoDB" id="192733at2759"/>
<feature type="transmembrane region" description="Helical" evidence="8">
    <location>
        <begin position="104"/>
        <end position="122"/>
    </location>
</feature>
<comment type="similarity">
    <text evidence="2 8">Belongs to the ATG22 family.</text>
</comment>
<comment type="caution">
    <text evidence="8">Lacks conserved residue(s) required for the propagation of feature annotation.</text>
</comment>
<dbReference type="InterPro" id="IPR050495">
    <property type="entry name" value="ATG22/LtaA_families"/>
</dbReference>
<feature type="transmembrane region" description="Helical" evidence="8">
    <location>
        <begin position="392"/>
        <end position="411"/>
    </location>
</feature>
<keyword evidence="5 8" id="KW-1133">Transmembrane helix</keyword>
<feature type="compositionally biased region" description="Acidic residues" evidence="9">
    <location>
        <begin position="184"/>
        <end position="200"/>
    </location>
</feature>
<evidence type="ECO:0000256" key="8">
    <source>
        <dbReference type="RuleBase" id="RU363073"/>
    </source>
</evidence>